<dbReference type="EMBL" id="BNBA01000010">
    <property type="protein sequence ID" value="GHH52136.1"/>
    <property type="molecule type" value="Genomic_DNA"/>
</dbReference>
<feature type="compositionally biased region" description="Basic and acidic residues" evidence="10">
    <location>
        <begin position="18"/>
        <end position="31"/>
    </location>
</feature>
<dbReference type="InterPro" id="IPR012910">
    <property type="entry name" value="Plug_dom"/>
</dbReference>
<keyword evidence="6 8" id="KW-0472">Membrane</keyword>
<feature type="compositionally biased region" description="Low complexity" evidence="10">
    <location>
        <begin position="1"/>
        <end position="15"/>
    </location>
</feature>
<keyword evidence="14" id="KW-1185">Reference proteome</keyword>
<dbReference type="InterPro" id="IPR037066">
    <property type="entry name" value="Plug_dom_sf"/>
</dbReference>
<accession>A0A919F7A6</accession>
<organism evidence="13 14">
    <name type="scientific">Xanthomonas boreopolis</name>
    <dbReference type="NCBI Taxonomy" id="86183"/>
    <lineage>
        <taxon>Bacteria</taxon>
        <taxon>Pseudomonadati</taxon>
        <taxon>Pseudomonadota</taxon>
        <taxon>Gammaproteobacteria</taxon>
        <taxon>Lysobacterales</taxon>
        <taxon>Lysobacteraceae</taxon>
        <taxon>Xanthomonas</taxon>
    </lineage>
</organism>
<feature type="compositionally biased region" description="Low complexity" evidence="10">
    <location>
        <begin position="36"/>
        <end position="50"/>
    </location>
</feature>
<dbReference type="Pfam" id="PF00593">
    <property type="entry name" value="TonB_dep_Rec_b-barrel"/>
    <property type="match status" value="1"/>
</dbReference>
<evidence type="ECO:0000256" key="2">
    <source>
        <dbReference type="ARBA" id="ARBA00022448"/>
    </source>
</evidence>
<sequence>MATGAAGLASAQEAASDTEPRESAKPEDRTVPAHPPTTTSAAEPAPTELGTITVTGTRIRGGTTPSPVVTIGSERIREEGFADLGEVVRSLPQNFGGGQNPGVAVGATLGVGGLANQNFTGGSSLNLRGLGPDATLTLLNGRRLAYGGVVHAVDIGAIPVEAVDRVEIVPDGASAIYGSDAVGGVGNVVLKRDYQGVAVGLRYGGATEGGLATREYSLTAGTTWPGGGAIAAYKDVSTDPVYARQRSYTDHMFDPNTLYPGSDFRSALLSLHHAVADSVEFRIDALHARRKQEIYQWNTGLRPVYNTLTPETKTSFVAPGLEFSLLGEWTLSVGGSWGRDEHLQDQYQVAVATGARTALLMECYCNEATSYEAGGEGPLFETPGGLARLAAGVGGRRNELVRRDLLGTNQQQAFRGSQQSRFAYAELSLPLMDPGPGNRRLELTAAVRGEDDDDFGRVTTPKLGLVYGPNGDVTFRYSWGKSFKAPTLLQLHLPRSVAVRPVAFYGGQGYDPGATVLHRAGGNPDLKAERASTRTVSLAFHPRSLPGLEGEVTWFDIDYTDRVVQPITDYGRALLIPGYAEFFDYAPTAQRVEEVVASADAFYDYVGGFDPRNVAAIMYAQYVNAARQRIRGVDLSASYRFDAGPGRMTVRGAASWLDSTQQNSAAQPAYDVAGTIFNPARVNGRLGVVWDVNGWSASLFSNYTSGVEDPVAREKTASFTTFDATVRYATEGRGFLSGVEIALSAQNLLDRHPPLYAATTLDRPPYDSTNYSAIGRFLSLAVTKQW</sequence>
<evidence type="ECO:0000256" key="10">
    <source>
        <dbReference type="SAM" id="MobiDB-lite"/>
    </source>
</evidence>
<evidence type="ECO:0000256" key="5">
    <source>
        <dbReference type="ARBA" id="ARBA00023077"/>
    </source>
</evidence>
<dbReference type="Pfam" id="PF07715">
    <property type="entry name" value="Plug"/>
    <property type="match status" value="1"/>
</dbReference>
<dbReference type="CDD" id="cd01347">
    <property type="entry name" value="ligand_gated_channel"/>
    <property type="match status" value="1"/>
</dbReference>
<evidence type="ECO:0000259" key="12">
    <source>
        <dbReference type="Pfam" id="PF07715"/>
    </source>
</evidence>
<dbReference type="PANTHER" id="PTHR47234:SF1">
    <property type="entry name" value="TONB-DEPENDENT RECEPTOR"/>
    <property type="match status" value="1"/>
</dbReference>
<keyword evidence="4 8" id="KW-0812">Transmembrane</keyword>
<dbReference type="Gene3D" id="2.40.170.20">
    <property type="entry name" value="TonB-dependent receptor, beta-barrel domain"/>
    <property type="match status" value="1"/>
</dbReference>
<evidence type="ECO:0000313" key="14">
    <source>
        <dbReference type="Proteomes" id="UP000623958"/>
    </source>
</evidence>
<evidence type="ECO:0000256" key="8">
    <source>
        <dbReference type="PROSITE-ProRule" id="PRU01360"/>
    </source>
</evidence>
<comment type="caution">
    <text evidence="13">The sequence shown here is derived from an EMBL/GenBank/DDBJ whole genome shotgun (WGS) entry which is preliminary data.</text>
</comment>
<comment type="subcellular location">
    <subcellularLocation>
        <location evidence="1 8">Cell outer membrane</location>
        <topology evidence="1 8">Multi-pass membrane protein</topology>
    </subcellularLocation>
</comment>
<evidence type="ECO:0000256" key="7">
    <source>
        <dbReference type="ARBA" id="ARBA00023237"/>
    </source>
</evidence>
<dbReference type="GO" id="GO:0009279">
    <property type="term" value="C:cell outer membrane"/>
    <property type="evidence" value="ECO:0007669"/>
    <property type="project" value="UniProtKB-SubCell"/>
</dbReference>
<proteinExistence type="inferred from homology"/>
<dbReference type="Gene3D" id="2.170.130.10">
    <property type="entry name" value="TonB-dependent receptor, plug domain"/>
    <property type="match status" value="1"/>
</dbReference>
<dbReference type="AlphaFoldDB" id="A0A919F7A6"/>
<comment type="similarity">
    <text evidence="8 9">Belongs to the TonB-dependent receptor family.</text>
</comment>
<dbReference type="InterPro" id="IPR000531">
    <property type="entry name" value="Beta-barrel_TonB"/>
</dbReference>
<evidence type="ECO:0000259" key="11">
    <source>
        <dbReference type="Pfam" id="PF00593"/>
    </source>
</evidence>
<dbReference type="SUPFAM" id="SSF56935">
    <property type="entry name" value="Porins"/>
    <property type="match status" value="1"/>
</dbReference>
<protein>
    <recommendedName>
        <fullName evidence="15">TonB-dependent receptor</fullName>
    </recommendedName>
</protein>
<keyword evidence="3 8" id="KW-1134">Transmembrane beta strand</keyword>
<dbReference type="PANTHER" id="PTHR47234">
    <property type="match status" value="1"/>
</dbReference>
<dbReference type="PROSITE" id="PS52016">
    <property type="entry name" value="TONB_DEPENDENT_REC_3"/>
    <property type="match status" value="1"/>
</dbReference>
<reference evidence="13" key="2">
    <citation type="submission" date="2020-09" db="EMBL/GenBank/DDBJ databases">
        <authorList>
            <person name="Sun Q."/>
            <person name="Ohkuma M."/>
        </authorList>
    </citation>
    <scope>NUCLEOTIDE SEQUENCE</scope>
    <source>
        <strain evidence="13">JCM 13306</strain>
    </source>
</reference>
<keyword evidence="5 9" id="KW-0798">TonB box</keyword>
<evidence type="ECO:0000256" key="9">
    <source>
        <dbReference type="RuleBase" id="RU003357"/>
    </source>
</evidence>
<dbReference type="InterPro" id="IPR036942">
    <property type="entry name" value="Beta-barrel_TonB_sf"/>
</dbReference>
<reference evidence="13" key="1">
    <citation type="journal article" date="2014" name="Int. J. Syst. Evol. Microbiol.">
        <title>Complete genome sequence of Corynebacterium casei LMG S-19264T (=DSM 44701T), isolated from a smear-ripened cheese.</title>
        <authorList>
            <consortium name="US DOE Joint Genome Institute (JGI-PGF)"/>
            <person name="Walter F."/>
            <person name="Albersmeier A."/>
            <person name="Kalinowski J."/>
            <person name="Ruckert C."/>
        </authorList>
    </citation>
    <scope>NUCLEOTIDE SEQUENCE</scope>
    <source>
        <strain evidence="13">JCM 13306</strain>
    </source>
</reference>
<evidence type="ECO:0008006" key="15">
    <source>
        <dbReference type="Google" id="ProtNLM"/>
    </source>
</evidence>
<evidence type="ECO:0000313" key="13">
    <source>
        <dbReference type="EMBL" id="GHH52136.1"/>
    </source>
</evidence>
<gene>
    <name evidence="13" type="ORF">GCM10009090_15320</name>
</gene>
<evidence type="ECO:0000256" key="4">
    <source>
        <dbReference type="ARBA" id="ARBA00022692"/>
    </source>
</evidence>
<name>A0A919F7A6_9XANT</name>
<evidence type="ECO:0000256" key="3">
    <source>
        <dbReference type="ARBA" id="ARBA00022452"/>
    </source>
</evidence>
<evidence type="ECO:0000256" key="6">
    <source>
        <dbReference type="ARBA" id="ARBA00023136"/>
    </source>
</evidence>
<dbReference type="Proteomes" id="UP000623958">
    <property type="component" value="Unassembled WGS sequence"/>
</dbReference>
<feature type="domain" description="TonB-dependent receptor plug" evidence="12">
    <location>
        <begin position="63"/>
        <end position="185"/>
    </location>
</feature>
<evidence type="ECO:0000256" key="1">
    <source>
        <dbReference type="ARBA" id="ARBA00004571"/>
    </source>
</evidence>
<keyword evidence="7 8" id="KW-0998">Cell outer membrane</keyword>
<feature type="domain" description="TonB-dependent receptor-like beta-barrel" evidence="11">
    <location>
        <begin position="259"/>
        <end position="748"/>
    </location>
</feature>
<feature type="region of interest" description="Disordered" evidence="10">
    <location>
        <begin position="1"/>
        <end position="50"/>
    </location>
</feature>
<keyword evidence="2 8" id="KW-0813">Transport</keyword>
<dbReference type="InterPro" id="IPR039426">
    <property type="entry name" value="TonB-dep_rcpt-like"/>
</dbReference>